<dbReference type="InterPro" id="IPR015424">
    <property type="entry name" value="PyrdxlP-dep_Trfase"/>
</dbReference>
<dbReference type="HAMAP" id="MF_02056">
    <property type="entry name" value="MetZ"/>
    <property type="match status" value="1"/>
</dbReference>
<dbReference type="InterPro" id="IPR015421">
    <property type="entry name" value="PyrdxlP-dep_Trfase_major"/>
</dbReference>
<dbReference type="GO" id="GO:0016765">
    <property type="term" value="F:transferase activity, transferring alkyl or aryl (other than methyl) groups"/>
    <property type="evidence" value="ECO:0007669"/>
    <property type="project" value="UniProtKB-UniRule"/>
</dbReference>
<sequence length="394" mass="43897">MSEEKYHFETQAIRTQTERSQHREHSVPIYATSSFVFEDAEQARAMFANEVEGNIYTRFSNPNNDEFIQKLCLLEKTEDGVATASGMAAMFISIASFLKAGDHILASRSLFGSTHQILTSLLPRWNISHTYIDIHADMDTWEQSIQPNTKMIFVETPSNPGLDLLDLSALGKLAKQHNLLFNVDNCFATPYIQNPSDWGADLITHSATKFIDGQGRAIGGAVLGTKEAIEEVRFLGRHTGPAMSPFNGWILSKSLETLPVRMDRHCQSALTLAKFLEELPEVVSVKYPFLPSHPQYELAQRQMRLGGGLLTFELHGGIDRGRRFLNALKMLSFTANLGDTRSICAHPASTTHSKLTDEERARVGITPGLIRVSVGLEHVEDIQTDILQAIEKSK</sequence>
<protein>
    <recommendedName>
        <fullName evidence="3">O-succinylhomoserine sulfhydrylase</fullName>
        <shortName evidence="3">OSH sulfhydrylase</shortName>
        <shortName evidence="3">OSHS sulfhydrylase</shortName>
        <ecNumber evidence="3">2.5.1.-</ecNumber>
    </recommendedName>
</protein>
<keyword evidence="3" id="KW-0808">Transferase</keyword>
<evidence type="ECO:0000313" key="7">
    <source>
        <dbReference type="EMBL" id="WKN36678.1"/>
    </source>
</evidence>
<keyword evidence="7" id="KW-0032">Aminotransferase</keyword>
<dbReference type="InterPro" id="IPR054542">
    <property type="entry name" value="Cys_met_metab_PP"/>
</dbReference>
<dbReference type="Gene3D" id="3.90.1150.10">
    <property type="entry name" value="Aspartate Aminotransferase, domain 1"/>
    <property type="match status" value="1"/>
</dbReference>
<dbReference type="GO" id="GO:0005737">
    <property type="term" value="C:cytoplasm"/>
    <property type="evidence" value="ECO:0007669"/>
    <property type="project" value="TreeGrafter"/>
</dbReference>
<dbReference type="AlphaFoldDB" id="A0AA49GNI9"/>
<name>A0AA49GNI9_9BACT</name>
<comment type="catalytic activity">
    <reaction evidence="3">
        <text>O-succinyl-L-homoserine + hydrogen sulfide = L-homocysteine + succinate</text>
        <dbReference type="Rhea" id="RHEA:27826"/>
        <dbReference type="ChEBI" id="CHEBI:29919"/>
        <dbReference type="ChEBI" id="CHEBI:30031"/>
        <dbReference type="ChEBI" id="CHEBI:57661"/>
        <dbReference type="ChEBI" id="CHEBI:58199"/>
    </reaction>
</comment>
<dbReference type="PIRSF" id="PIRSF001434">
    <property type="entry name" value="CGS"/>
    <property type="match status" value="1"/>
</dbReference>
<dbReference type="InterPro" id="IPR006234">
    <property type="entry name" value="O-succ-hSer_sulfhydrylase"/>
</dbReference>
<accession>A0AA49GNI9</accession>
<dbReference type="GO" id="GO:0019346">
    <property type="term" value="P:transsulfuration"/>
    <property type="evidence" value="ECO:0007669"/>
    <property type="project" value="InterPro"/>
</dbReference>
<dbReference type="CDD" id="cd00614">
    <property type="entry name" value="CGS_like"/>
    <property type="match status" value="1"/>
</dbReference>
<dbReference type="PANTHER" id="PTHR11808">
    <property type="entry name" value="TRANS-SULFURATION ENZYME FAMILY MEMBER"/>
    <property type="match status" value="1"/>
</dbReference>
<feature type="modified residue" description="N6-(pyridoxal phosphate)lysine" evidence="3 4">
    <location>
        <position position="209"/>
    </location>
</feature>
<comment type="cofactor">
    <cofactor evidence="1 3 5">
        <name>pyridoxal 5'-phosphate</name>
        <dbReference type="ChEBI" id="CHEBI:597326"/>
    </cofactor>
</comment>
<keyword evidence="3" id="KW-0028">Amino-acid biosynthesis</keyword>
<comment type="subunit">
    <text evidence="3">Homotetramer.</text>
</comment>
<evidence type="ECO:0000256" key="2">
    <source>
        <dbReference type="ARBA" id="ARBA00022898"/>
    </source>
</evidence>
<dbReference type="PROSITE" id="PS00868">
    <property type="entry name" value="CYS_MET_METAB_PP"/>
    <property type="match status" value="1"/>
</dbReference>
<keyword evidence="2 3" id="KW-0663">Pyridoxal phosphate</keyword>
<dbReference type="FunFam" id="3.90.1150.10:FF:000033">
    <property type="entry name" value="Cystathionine gamma-synthase"/>
    <property type="match status" value="1"/>
</dbReference>
<feature type="compositionally biased region" description="Basic and acidic residues" evidence="6">
    <location>
        <begin position="16"/>
        <end position="25"/>
    </location>
</feature>
<dbReference type="PANTHER" id="PTHR11808:SF80">
    <property type="entry name" value="CYSTATHIONINE GAMMA-LYASE"/>
    <property type="match status" value="1"/>
</dbReference>
<proteinExistence type="inferred from homology"/>
<reference evidence="7" key="2">
    <citation type="journal article" date="2024" name="Antonie Van Leeuwenhoek">
        <title>Roseihalotalea indica gen. nov., sp. nov., a halophilic Bacteroidetes from mesopelagic Southwest Indian Ocean with higher carbohydrate metabolic potential.</title>
        <authorList>
            <person name="Chen B."/>
            <person name="Zhang M."/>
            <person name="Lin D."/>
            <person name="Ye J."/>
            <person name="Tang K."/>
        </authorList>
    </citation>
    <scope>NUCLEOTIDE SEQUENCE</scope>
    <source>
        <strain evidence="7">TK19036</strain>
    </source>
</reference>
<keyword evidence="3" id="KW-0486">Methionine biosynthesis</keyword>
<dbReference type="FunFam" id="3.40.640.10:FF:000046">
    <property type="entry name" value="Cystathionine gamma-lyase"/>
    <property type="match status" value="1"/>
</dbReference>
<reference evidence="7" key="1">
    <citation type="journal article" date="2023" name="Comput. Struct. Biotechnol. J.">
        <title>Discovery of a novel marine Bacteroidetes with a rich repertoire of carbohydrate-active enzymes.</title>
        <authorList>
            <person name="Chen B."/>
            <person name="Liu G."/>
            <person name="Chen Q."/>
            <person name="Wang H."/>
            <person name="Liu L."/>
            <person name="Tang K."/>
        </authorList>
    </citation>
    <scope>NUCLEOTIDE SEQUENCE</scope>
    <source>
        <strain evidence="7">TK19036</strain>
    </source>
</reference>
<dbReference type="InterPro" id="IPR000277">
    <property type="entry name" value="Cys/Met-Metab_PyrdxlP-dep_enz"/>
</dbReference>
<comment type="pathway">
    <text evidence="3">Amino-acid biosynthesis; L-methionine biosynthesis via de novo pathway; L-homocysteine from O-succinyl-L-homoserine: step 1/1.</text>
</comment>
<feature type="region of interest" description="Disordered" evidence="6">
    <location>
        <begin position="1"/>
        <end position="25"/>
    </location>
</feature>
<gene>
    <name evidence="3" type="primary">metZ</name>
    <name evidence="7" type="ORF">K4G66_30405</name>
</gene>
<dbReference type="GO" id="GO:0071268">
    <property type="term" value="P:homocysteine biosynthetic process"/>
    <property type="evidence" value="ECO:0007669"/>
    <property type="project" value="InterPro"/>
</dbReference>
<dbReference type="GO" id="GO:0008483">
    <property type="term" value="F:transaminase activity"/>
    <property type="evidence" value="ECO:0007669"/>
    <property type="project" value="UniProtKB-KW"/>
</dbReference>
<dbReference type="EMBL" id="CP120682">
    <property type="protein sequence ID" value="WKN36678.1"/>
    <property type="molecule type" value="Genomic_DNA"/>
</dbReference>
<dbReference type="GO" id="GO:0016846">
    <property type="term" value="F:carbon-sulfur lyase activity"/>
    <property type="evidence" value="ECO:0007669"/>
    <property type="project" value="TreeGrafter"/>
</dbReference>
<dbReference type="GO" id="GO:0030170">
    <property type="term" value="F:pyridoxal phosphate binding"/>
    <property type="evidence" value="ECO:0007669"/>
    <property type="project" value="UniProtKB-UniRule"/>
</dbReference>
<evidence type="ECO:0000256" key="4">
    <source>
        <dbReference type="PIRSR" id="PIRSR001434-2"/>
    </source>
</evidence>
<dbReference type="InterPro" id="IPR015422">
    <property type="entry name" value="PyrdxlP-dep_Trfase_small"/>
</dbReference>
<dbReference type="GO" id="GO:0071266">
    <property type="term" value="P:'de novo' L-methionine biosynthetic process"/>
    <property type="evidence" value="ECO:0007669"/>
    <property type="project" value="UniProtKB-UniRule"/>
</dbReference>
<evidence type="ECO:0000256" key="6">
    <source>
        <dbReference type="SAM" id="MobiDB-lite"/>
    </source>
</evidence>
<evidence type="ECO:0000256" key="3">
    <source>
        <dbReference type="HAMAP-Rule" id="MF_02056"/>
    </source>
</evidence>
<dbReference type="SUPFAM" id="SSF53383">
    <property type="entry name" value="PLP-dependent transferases"/>
    <property type="match status" value="1"/>
</dbReference>
<dbReference type="Gene3D" id="3.40.640.10">
    <property type="entry name" value="Type I PLP-dependent aspartate aminotransferase-like (Major domain)"/>
    <property type="match status" value="1"/>
</dbReference>
<comment type="similarity">
    <text evidence="3">Belongs to the trans-sulfuration enzymes family. MetZ subfamily.</text>
</comment>
<comment type="function">
    <text evidence="3">Catalyzes the formation of L-homocysteine from O-succinyl-L-homoserine (OSHS) and hydrogen sulfide.</text>
</comment>
<organism evidence="7">
    <name type="scientific">Roseihalotalea indica</name>
    <dbReference type="NCBI Taxonomy" id="2867963"/>
    <lineage>
        <taxon>Bacteria</taxon>
        <taxon>Pseudomonadati</taxon>
        <taxon>Bacteroidota</taxon>
        <taxon>Cytophagia</taxon>
        <taxon>Cytophagales</taxon>
        <taxon>Catalimonadaceae</taxon>
        <taxon>Roseihalotalea</taxon>
    </lineage>
</organism>
<evidence type="ECO:0000256" key="1">
    <source>
        <dbReference type="ARBA" id="ARBA00001933"/>
    </source>
</evidence>
<dbReference type="Pfam" id="PF01053">
    <property type="entry name" value="Cys_Met_Meta_PP"/>
    <property type="match status" value="1"/>
</dbReference>
<evidence type="ECO:0000256" key="5">
    <source>
        <dbReference type="RuleBase" id="RU362118"/>
    </source>
</evidence>
<dbReference type="EC" id="2.5.1.-" evidence="3"/>